<dbReference type="GO" id="GO:0044550">
    <property type="term" value="P:secondary metabolite biosynthetic process"/>
    <property type="evidence" value="ECO:0007669"/>
    <property type="project" value="TreeGrafter"/>
</dbReference>
<accession>F1ASV1</accession>
<proteinExistence type="predicted"/>
<keyword evidence="3" id="KW-0808">Transferase</keyword>
<dbReference type="EMBL" id="HM011517">
    <property type="protein sequence ID" value="ADF36127.1"/>
    <property type="molecule type" value="Genomic_DNA"/>
</dbReference>
<dbReference type="SUPFAM" id="SSF53901">
    <property type="entry name" value="Thiolase-like"/>
    <property type="match status" value="1"/>
</dbReference>
<dbReference type="GO" id="GO:0004312">
    <property type="term" value="F:fatty acid synthase activity"/>
    <property type="evidence" value="ECO:0007669"/>
    <property type="project" value="TreeGrafter"/>
</dbReference>
<name>F1ASV1_ASPCA</name>
<sequence length="252" mass="27279">PAGDPVEAEAIYTAFFQKSNGIPIEVNDADDIVVGSIKTVIGHTESTAGLAAIVKVAQALKHGQIPPNGNRVLDGKTLDFTINPRVEPWCKNLRIASELTPWPKVAPGQCRRASINSFGFGGTNAHVILESLGDGIKVEPVEENGESDMVRSFVFSAQSKQSLMANLAAHVAYLSEHPDTRLADLAWTLRSRRSRLPLRVALPASSIEMLRTSQQDIISSDPNKLQLDQRLKLTTTGSSASTKEHRPKLLGI</sequence>
<keyword evidence="2" id="KW-0597">Phosphoprotein</keyword>
<dbReference type="Pfam" id="PF02801">
    <property type="entry name" value="Ketoacyl-synt_C"/>
    <property type="match status" value="1"/>
</dbReference>
<dbReference type="PANTHER" id="PTHR43775:SF20">
    <property type="entry name" value="HYBRID PKS-NRPS SYNTHETASE APDA"/>
    <property type="match status" value="1"/>
</dbReference>
<feature type="domain" description="Ketosynthase family 3 (KS3)" evidence="4">
    <location>
        <begin position="1"/>
        <end position="131"/>
    </location>
</feature>
<dbReference type="InterPro" id="IPR014031">
    <property type="entry name" value="Ketoacyl_synth_C"/>
</dbReference>
<organism evidence="5">
    <name type="scientific">Aspergillus carbonarius</name>
    <dbReference type="NCBI Taxonomy" id="40993"/>
    <lineage>
        <taxon>Eukaryota</taxon>
        <taxon>Fungi</taxon>
        <taxon>Dikarya</taxon>
        <taxon>Ascomycota</taxon>
        <taxon>Pezizomycotina</taxon>
        <taxon>Eurotiomycetes</taxon>
        <taxon>Eurotiomycetidae</taxon>
        <taxon>Eurotiales</taxon>
        <taxon>Aspergillaceae</taxon>
        <taxon>Aspergillus</taxon>
        <taxon>Aspergillus subgen. Circumdati</taxon>
    </lineage>
</organism>
<dbReference type="PANTHER" id="PTHR43775">
    <property type="entry name" value="FATTY ACID SYNTHASE"/>
    <property type="match status" value="1"/>
</dbReference>
<reference evidence="5" key="1">
    <citation type="journal article" date="2010" name="Phytopathol. Mediterr.">
        <title>Amplification of polyketide synthase gene fragments in ochratoxigenic and nonochratoxigenic black aspergilli in grapevine.</title>
        <authorList>
            <person name="Storari M."/>
            <person name="Pertot I."/>
            <person name="Gessler C."/>
            <person name="Broggini G.A.L."/>
        </authorList>
    </citation>
    <scope>NUCLEOTIDE SEQUENCE</scope>
    <source>
        <strain evidence="5">ITEM 5012</strain>
    </source>
</reference>
<protein>
    <submittedName>
        <fullName evidence="5">Polyketide synthase</fullName>
    </submittedName>
</protein>
<evidence type="ECO:0000256" key="3">
    <source>
        <dbReference type="ARBA" id="ARBA00022679"/>
    </source>
</evidence>
<evidence type="ECO:0000256" key="2">
    <source>
        <dbReference type="ARBA" id="ARBA00022553"/>
    </source>
</evidence>
<evidence type="ECO:0000256" key="1">
    <source>
        <dbReference type="ARBA" id="ARBA00022450"/>
    </source>
</evidence>
<dbReference type="VEuPathDB" id="FungiDB:ASPCADRAFT_129251"/>
<feature type="non-terminal residue" evidence="5">
    <location>
        <position position="1"/>
    </location>
</feature>
<feature type="non-terminal residue" evidence="5">
    <location>
        <position position="252"/>
    </location>
</feature>
<dbReference type="PROSITE" id="PS52004">
    <property type="entry name" value="KS3_2"/>
    <property type="match status" value="1"/>
</dbReference>
<dbReference type="Gene3D" id="3.40.47.10">
    <property type="match status" value="1"/>
</dbReference>
<dbReference type="Gene3D" id="3.30.70.3290">
    <property type="match status" value="1"/>
</dbReference>
<dbReference type="InterPro" id="IPR016039">
    <property type="entry name" value="Thiolase-like"/>
</dbReference>
<dbReference type="InterPro" id="IPR020841">
    <property type="entry name" value="PKS_Beta-ketoAc_synthase_dom"/>
</dbReference>
<evidence type="ECO:0000313" key="5">
    <source>
        <dbReference type="EMBL" id="ADF36127.1"/>
    </source>
</evidence>
<dbReference type="InterPro" id="IPR032821">
    <property type="entry name" value="PKS_assoc"/>
</dbReference>
<dbReference type="GO" id="GO:0006633">
    <property type="term" value="P:fatty acid biosynthetic process"/>
    <property type="evidence" value="ECO:0007669"/>
    <property type="project" value="TreeGrafter"/>
</dbReference>
<keyword evidence="1" id="KW-0596">Phosphopantetheine</keyword>
<dbReference type="Pfam" id="PF16197">
    <property type="entry name" value="KAsynt_C_assoc"/>
    <property type="match status" value="1"/>
</dbReference>
<gene>
    <name evidence="5" type="primary">pks10</name>
</gene>
<dbReference type="InterPro" id="IPR050091">
    <property type="entry name" value="PKS_NRPS_Biosynth_Enz"/>
</dbReference>
<dbReference type="AlphaFoldDB" id="F1ASV1"/>
<evidence type="ECO:0000259" key="4">
    <source>
        <dbReference type="PROSITE" id="PS52004"/>
    </source>
</evidence>